<organism evidence="9 10">
    <name type="scientific">Nepenthes gracilis</name>
    <name type="common">Slender pitcher plant</name>
    <dbReference type="NCBI Taxonomy" id="150966"/>
    <lineage>
        <taxon>Eukaryota</taxon>
        <taxon>Viridiplantae</taxon>
        <taxon>Streptophyta</taxon>
        <taxon>Embryophyta</taxon>
        <taxon>Tracheophyta</taxon>
        <taxon>Spermatophyta</taxon>
        <taxon>Magnoliopsida</taxon>
        <taxon>eudicotyledons</taxon>
        <taxon>Gunneridae</taxon>
        <taxon>Pentapetalae</taxon>
        <taxon>Caryophyllales</taxon>
        <taxon>Nepenthaceae</taxon>
        <taxon>Nepenthes</taxon>
    </lineage>
</organism>
<keyword evidence="4" id="KW-0732">Signal</keyword>
<dbReference type="InterPro" id="IPR001087">
    <property type="entry name" value="GDSL"/>
</dbReference>
<evidence type="ECO:0000256" key="7">
    <source>
        <dbReference type="ARBA" id="ARBA00023098"/>
    </source>
</evidence>
<evidence type="ECO:0000256" key="8">
    <source>
        <dbReference type="SAM" id="MobiDB-lite"/>
    </source>
</evidence>
<evidence type="ECO:0000313" key="10">
    <source>
        <dbReference type="Proteomes" id="UP001279734"/>
    </source>
</evidence>
<evidence type="ECO:0000256" key="3">
    <source>
        <dbReference type="ARBA" id="ARBA00022525"/>
    </source>
</evidence>
<dbReference type="AlphaFoldDB" id="A0AAD3P9M1"/>
<accession>A0AAD3P9M1</accession>
<keyword evidence="5" id="KW-0378">Hydrolase</keyword>
<dbReference type="InterPro" id="IPR035669">
    <property type="entry name" value="SGNH_plant_lipase-like"/>
</dbReference>
<dbReference type="PANTHER" id="PTHR45650:SF2">
    <property type="entry name" value="OS06G0560700 PROTEIN"/>
    <property type="match status" value="1"/>
</dbReference>
<evidence type="ECO:0008006" key="11">
    <source>
        <dbReference type="Google" id="ProtNLM"/>
    </source>
</evidence>
<feature type="compositionally biased region" description="Polar residues" evidence="8">
    <location>
        <begin position="441"/>
        <end position="458"/>
    </location>
</feature>
<protein>
    <recommendedName>
        <fullName evidence="11">GDSL esterase/lipase</fullName>
    </recommendedName>
</protein>
<evidence type="ECO:0000256" key="2">
    <source>
        <dbReference type="ARBA" id="ARBA00008668"/>
    </source>
</evidence>
<keyword evidence="10" id="KW-1185">Reference proteome</keyword>
<feature type="region of interest" description="Disordered" evidence="8">
    <location>
        <begin position="429"/>
        <end position="459"/>
    </location>
</feature>
<feature type="compositionally biased region" description="Low complexity" evidence="8">
    <location>
        <begin position="429"/>
        <end position="440"/>
    </location>
</feature>
<dbReference type="InterPro" id="IPR036514">
    <property type="entry name" value="SGNH_hydro_sf"/>
</dbReference>
<gene>
    <name evidence="9" type="ORF">Nepgr_002146</name>
</gene>
<keyword evidence="7" id="KW-0443">Lipid metabolism</keyword>
<sequence length="487" mass="53112">MFVFGSSVVDNGNNNYLPNSAMASYSPYGVDFPTGPTGRFSNGENVADLIGGLLNLPDLPAFLDPSTTANRTLHGVNYGSGGAGILDDTGFIAGLATINLNPQISNFEKVTLPQLERQLNCSDMQILCHYLFVIAVGGNDYQLNYFVSNSSNAFSLETFTNMVMAAYSERLKRLYNIGARKFVLININPIGCGPAFRANASINGCQENLNAAARLFNERLIPLIDALKENLSSSHFVVVKAYNIISAIIHNPNSEGFSNVTGSCCELSMDGVLCERNGNVCPNRSSFAYFDGQHSTSKVSYIIALKAFDSTNISEDRKLEVGKVRSPSSLGFRGISEHQVNHFYPYHSKKGKKKIAASGLRERVTKRRERERGNLILGYAGKNTKMSLACLVCHRVESPSHSFRSYSISSSENEGKGSAMAGCLSRISSSIPPSRGTSSIVSSSKVTPQPTISNNEGITGTPRLVRSRAIRRDHVRNWNFDEVDLEH</sequence>
<dbReference type="GO" id="GO:0016788">
    <property type="term" value="F:hydrolase activity, acting on ester bonds"/>
    <property type="evidence" value="ECO:0007669"/>
    <property type="project" value="InterPro"/>
</dbReference>
<comment type="subcellular location">
    <subcellularLocation>
        <location evidence="1">Secreted</location>
    </subcellularLocation>
</comment>
<comment type="caution">
    <text evidence="9">The sequence shown here is derived from an EMBL/GenBank/DDBJ whole genome shotgun (WGS) entry which is preliminary data.</text>
</comment>
<dbReference type="Proteomes" id="UP001279734">
    <property type="component" value="Unassembled WGS sequence"/>
</dbReference>
<dbReference type="SUPFAM" id="SSF52266">
    <property type="entry name" value="SGNH hydrolase"/>
    <property type="match status" value="1"/>
</dbReference>
<evidence type="ECO:0000256" key="5">
    <source>
        <dbReference type="ARBA" id="ARBA00022801"/>
    </source>
</evidence>
<dbReference type="InterPro" id="IPR051238">
    <property type="entry name" value="GDSL_esterase/lipase"/>
</dbReference>
<proteinExistence type="inferred from homology"/>
<evidence type="ECO:0000256" key="4">
    <source>
        <dbReference type="ARBA" id="ARBA00022729"/>
    </source>
</evidence>
<evidence type="ECO:0000256" key="1">
    <source>
        <dbReference type="ARBA" id="ARBA00004613"/>
    </source>
</evidence>
<evidence type="ECO:0000313" key="9">
    <source>
        <dbReference type="EMBL" id="GMH00307.1"/>
    </source>
</evidence>
<dbReference type="Gene3D" id="3.40.50.1110">
    <property type="entry name" value="SGNH hydrolase"/>
    <property type="match status" value="1"/>
</dbReference>
<reference evidence="9" key="1">
    <citation type="submission" date="2023-05" db="EMBL/GenBank/DDBJ databases">
        <title>Nepenthes gracilis genome sequencing.</title>
        <authorList>
            <person name="Fukushima K."/>
        </authorList>
    </citation>
    <scope>NUCLEOTIDE SEQUENCE</scope>
    <source>
        <strain evidence="9">SING2019-196</strain>
    </source>
</reference>
<name>A0AAD3P9M1_NEPGR</name>
<dbReference type="GO" id="GO:0016042">
    <property type="term" value="P:lipid catabolic process"/>
    <property type="evidence" value="ECO:0007669"/>
    <property type="project" value="UniProtKB-KW"/>
</dbReference>
<dbReference type="Pfam" id="PF00657">
    <property type="entry name" value="Lipase_GDSL"/>
    <property type="match status" value="1"/>
</dbReference>
<evidence type="ECO:0000256" key="6">
    <source>
        <dbReference type="ARBA" id="ARBA00022963"/>
    </source>
</evidence>
<dbReference type="GO" id="GO:0005576">
    <property type="term" value="C:extracellular region"/>
    <property type="evidence" value="ECO:0007669"/>
    <property type="project" value="UniProtKB-SubCell"/>
</dbReference>
<dbReference type="PANTHER" id="PTHR45650">
    <property type="entry name" value="GDSL-LIKE LIPASE/ACYLHYDROLASE-RELATED"/>
    <property type="match status" value="1"/>
</dbReference>
<dbReference type="EMBL" id="BSYO01000002">
    <property type="protein sequence ID" value="GMH00307.1"/>
    <property type="molecule type" value="Genomic_DNA"/>
</dbReference>
<keyword evidence="6" id="KW-0442">Lipid degradation</keyword>
<keyword evidence="3" id="KW-0964">Secreted</keyword>
<comment type="similarity">
    <text evidence="2">Belongs to the 'GDSL' lipolytic enzyme family.</text>
</comment>
<dbReference type="CDD" id="cd01837">
    <property type="entry name" value="SGNH_plant_lipase_like"/>
    <property type="match status" value="1"/>
</dbReference>